<protein>
    <submittedName>
        <fullName evidence="2">NADP-dependent oxidoreductase</fullName>
    </submittedName>
</protein>
<dbReference type="SUPFAM" id="SSF50129">
    <property type="entry name" value="GroES-like"/>
    <property type="match status" value="1"/>
</dbReference>
<dbReference type="InterPro" id="IPR050700">
    <property type="entry name" value="YIM1/Zinc_Alcohol_DH_Fams"/>
</dbReference>
<dbReference type="InterPro" id="IPR020843">
    <property type="entry name" value="ER"/>
</dbReference>
<feature type="domain" description="Enoyl reductase (ER)" evidence="1">
    <location>
        <begin position="18"/>
        <end position="318"/>
    </location>
</feature>
<comment type="caution">
    <text evidence="2">The sequence shown here is derived from an EMBL/GenBank/DDBJ whole genome shotgun (WGS) entry which is preliminary data.</text>
</comment>
<dbReference type="PANTHER" id="PTHR11695">
    <property type="entry name" value="ALCOHOL DEHYDROGENASE RELATED"/>
    <property type="match status" value="1"/>
</dbReference>
<dbReference type="Gene3D" id="3.40.50.720">
    <property type="entry name" value="NAD(P)-binding Rossmann-like Domain"/>
    <property type="match status" value="1"/>
</dbReference>
<dbReference type="CDD" id="cd05289">
    <property type="entry name" value="MDR_like_2"/>
    <property type="match status" value="1"/>
</dbReference>
<evidence type="ECO:0000259" key="1">
    <source>
        <dbReference type="SMART" id="SM00829"/>
    </source>
</evidence>
<dbReference type="Gene3D" id="3.90.180.10">
    <property type="entry name" value="Medium-chain alcohol dehydrogenases, catalytic domain"/>
    <property type="match status" value="1"/>
</dbReference>
<dbReference type="SMART" id="SM00829">
    <property type="entry name" value="PKS_ER"/>
    <property type="match status" value="1"/>
</dbReference>
<dbReference type="PANTHER" id="PTHR11695:SF294">
    <property type="entry name" value="RETICULON-4-INTERACTING PROTEIN 1, MITOCHONDRIAL"/>
    <property type="match status" value="1"/>
</dbReference>
<dbReference type="Proteomes" id="UP000809621">
    <property type="component" value="Unassembled WGS sequence"/>
</dbReference>
<reference evidence="2 3" key="1">
    <citation type="submission" date="2021-02" db="EMBL/GenBank/DDBJ databases">
        <authorList>
            <person name="Park J.-S."/>
        </authorList>
    </citation>
    <scope>NUCLEOTIDE SEQUENCE [LARGE SCALE GENOMIC DNA]</scope>
    <source>
        <strain evidence="2 3">188UL20-2</strain>
    </source>
</reference>
<dbReference type="EMBL" id="JAFEUM010000007">
    <property type="protein sequence ID" value="MBM7037872.1"/>
    <property type="molecule type" value="Genomic_DNA"/>
</dbReference>
<dbReference type="Pfam" id="PF08240">
    <property type="entry name" value="ADH_N"/>
    <property type="match status" value="1"/>
</dbReference>
<name>A0ABS2HPR2_9VIBR</name>
<dbReference type="InterPro" id="IPR036291">
    <property type="entry name" value="NAD(P)-bd_dom_sf"/>
</dbReference>
<gene>
    <name evidence="2" type="ORF">JQC93_15790</name>
</gene>
<proteinExistence type="predicted"/>
<dbReference type="SUPFAM" id="SSF51735">
    <property type="entry name" value="NAD(P)-binding Rossmann-fold domains"/>
    <property type="match status" value="1"/>
</dbReference>
<dbReference type="Pfam" id="PF13602">
    <property type="entry name" value="ADH_zinc_N_2"/>
    <property type="match status" value="1"/>
</dbReference>
<organism evidence="2 3">
    <name type="scientific">Vibrio ulleungensis</name>
    <dbReference type="NCBI Taxonomy" id="2807619"/>
    <lineage>
        <taxon>Bacteria</taxon>
        <taxon>Pseudomonadati</taxon>
        <taxon>Pseudomonadota</taxon>
        <taxon>Gammaproteobacteria</taxon>
        <taxon>Vibrionales</taxon>
        <taxon>Vibrionaceae</taxon>
        <taxon>Vibrio</taxon>
    </lineage>
</organism>
<dbReference type="InterPro" id="IPR013154">
    <property type="entry name" value="ADH-like_N"/>
</dbReference>
<evidence type="ECO:0000313" key="2">
    <source>
        <dbReference type="EMBL" id="MBM7037872.1"/>
    </source>
</evidence>
<evidence type="ECO:0000313" key="3">
    <source>
        <dbReference type="Proteomes" id="UP000809621"/>
    </source>
</evidence>
<keyword evidence="3" id="KW-1185">Reference proteome</keyword>
<accession>A0ABS2HPR2</accession>
<sequence length="322" mass="33442">MELDAMPTSFKVVIPQFGPAETLEIVEAELAAPADNEVQVEGMFASINPIDVKTRAGLGWAAQSNKDNLPWTPGYDLVGKVLAVGDSVSGFSIGDHVVGFIGFPLEAGAYAQRLNVVSQELLKVPNSITFEAAAALPLAGLTAMQAVQKASIEPGQSVLILGGAGGVGHIAVQLAVATGADVYTTCGATNLDYMATLGATAINYHVAPASQQLQGIDVLIDLIGGDVALDAMKCLKSGSRVITIPTITADKIKAEAENIGVTAEGMLVEPNTEQLTTLLNMVGDGSLKIDIQTVFSMADVVKAHQQVETGHTRGKVLLDLSH</sequence>
<dbReference type="InterPro" id="IPR011032">
    <property type="entry name" value="GroES-like_sf"/>
</dbReference>